<dbReference type="Proteomes" id="UP000321464">
    <property type="component" value="Unassembled WGS sequence"/>
</dbReference>
<gene>
    <name evidence="2" type="ORF">NSE01_20900</name>
</gene>
<accession>A0A512AKN8</accession>
<sequence length="279" mass="29500">MLIFGMGYTSQVIAARLRAAGWDVIGTGREGDIRFYDREAVLAALAGASHVLSSVPPMREGGDPVLEAYGEALAAAPATWIGYLSSTGVYGDTGGAWVDETAEVGTGRRSARTAADLEWQALGERVRVFRLPGIYGPGRSALDRVHDGAAKRIALEGQVFSRVHVEDIAAGVIAGMEGPAGVYNLGDDEPSSQNAVIEEAARLLGVAPPPLQTLEEAALSPMALAFYAENRRIANGKAKRVLGWQPRYPTYREGLRALNATTSPIIASVAPEPASSDQR</sequence>
<dbReference type="PANTHER" id="PTHR43574">
    <property type="entry name" value="EPIMERASE-RELATED"/>
    <property type="match status" value="1"/>
</dbReference>
<comment type="caution">
    <text evidence="2">The sequence shown here is derived from an EMBL/GenBank/DDBJ whole genome shotgun (WGS) entry which is preliminary data.</text>
</comment>
<name>A0A512AKN8_9SPHN</name>
<dbReference type="AlphaFoldDB" id="A0A512AKN8"/>
<dbReference type="SUPFAM" id="SSF51735">
    <property type="entry name" value="NAD(P)-binding Rossmann-fold domains"/>
    <property type="match status" value="1"/>
</dbReference>
<keyword evidence="1" id="KW-0520">NAD</keyword>
<evidence type="ECO:0000256" key="1">
    <source>
        <dbReference type="ARBA" id="ARBA00023027"/>
    </source>
</evidence>
<keyword evidence="3" id="KW-1185">Reference proteome</keyword>
<dbReference type="EMBL" id="BJYR01000013">
    <property type="protein sequence ID" value="GEO00258.1"/>
    <property type="molecule type" value="Genomic_DNA"/>
</dbReference>
<protein>
    <submittedName>
        <fullName evidence="2">NAD(P)-dependent oxidoreductase</fullName>
    </submittedName>
</protein>
<organism evidence="2 3">
    <name type="scientific">Novosphingobium sediminis</name>
    <dbReference type="NCBI Taxonomy" id="707214"/>
    <lineage>
        <taxon>Bacteria</taxon>
        <taxon>Pseudomonadati</taxon>
        <taxon>Pseudomonadota</taxon>
        <taxon>Alphaproteobacteria</taxon>
        <taxon>Sphingomonadales</taxon>
        <taxon>Sphingomonadaceae</taxon>
        <taxon>Novosphingobium</taxon>
    </lineage>
</organism>
<dbReference type="InterPro" id="IPR036291">
    <property type="entry name" value="NAD(P)-bd_dom_sf"/>
</dbReference>
<proteinExistence type="predicted"/>
<dbReference type="Gene3D" id="3.40.50.720">
    <property type="entry name" value="NAD(P)-binding Rossmann-like Domain"/>
    <property type="match status" value="1"/>
</dbReference>
<reference evidence="2 3" key="1">
    <citation type="submission" date="2019-07" db="EMBL/GenBank/DDBJ databases">
        <title>Whole genome shotgun sequence of Novosphingobium sediminis NBRC 106119.</title>
        <authorList>
            <person name="Hosoyama A."/>
            <person name="Uohara A."/>
            <person name="Ohji S."/>
            <person name="Ichikawa N."/>
        </authorList>
    </citation>
    <scope>NUCLEOTIDE SEQUENCE [LARGE SCALE GENOMIC DNA]</scope>
    <source>
        <strain evidence="2 3">NBRC 106119</strain>
    </source>
</reference>
<evidence type="ECO:0000313" key="3">
    <source>
        <dbReference type="Proteomes" id="UP000321464"/>
    </source>
</evidence>
<evidence type="ECO:0000313" key="2">
    <source>
        <dbReference type="EMBL" id="GEO00258.1"/>
    </source>
</evidence>